<comment type="caution">
    <text evidence="4">The sequence shown here is derived from an EMBL/GenBank/DDBJ whole genome shotgun (WGS) entry which is preliminary data.</text>
</comment>
<organism evidence="4 5">
    <name type="scientific">Sulfobacillus benefaciens</name>
    <dbReference type="NCBI Taxonomy" id="453960"/>
    <lineage>
        <taxon>Bacteria</taxon>
        <taxon>Bacillati</taxon>
        <taxon>Bacillota</taxon>
        <taxon>Clostridia</taxon>
        <taxon>Eubacteriales</taxon>
        <taxon>Clostridiales Family XVII. Incertae Sedis</taxon>
        <taxon>Sulfobacillus</taxon>
    </lineage>
</organism>
<dbReference type="EMBL" id="PXYW01000132">
    <property type="protein sequence ID" value="PSR26126.1"/>
    <property type="molecule type" value="Genomic_DNA"/>
</dbReference>
<accession>A0A2T2WV76</accession>
<name>A0A2T2WV76_9FIRM</name>
<reference evidence="4 5" key="1">
    <citation type="journal article" date="2014" name="BMC Genomics">
        <title>Comparison of environmental and isolate Sulfobacillus genomes reveals diverse carbon, sulfur, nitrogen, and hydrogen metabolisms.</title>
        <authorList>
            <person name="Justice N.B."/>
            <person name="Norman A."/>
            <person name="Brown C.T."/>
            <person name="Singh A."/>
            <person name="Thomas B.C."/>
            <person name="Banfield J.F."/>
        </authorList>
    </citation>
    <scope>NUCLEOTIDE SEQUENCE [LARGE SCALE GENOMIC DNA]</scope>
    <source>
        <strain evidence="4">AMDSBA4</strain>
    </source>
</reference>
<dbReference type="InterPro" id="IPR007506">
    <property type="entry name" value="PMDh-L-like_dom"/>
</dbReference>
<proteinExistence type="predicted"/>
<keyword evidence="1" id="KW-0408">Iron</keyword>
<keyword evidence="2" id="KW-0456">Lyase</keyword>
<evidence type="ECO:0000259" key="3">
    <source>
        <dbReference type="Pfam" id="PF04412"/>
    </source>
</evidence>
<dbReference type="PANTHER" id="PTHR36577">
    <property type="entry name" value="DUF521 DOMAIN PROTEIN (AFU_ORTHOLOGUE AFUA_6G00490)"/>
    <property type="match status" value="1"/>
</dbReference>
<dbReference type="Proteomes" id="UP000242972">
    <property type="component" value="Unassembled WGS sequence"/>
</dbReference>
<feature type="domain" description="Phosphomevalonate dehydratase large subunit-like" evidence="3">
    <location>
        <begin position="1"/>
        <end position="403"/>
    </location>
</feature>
<dbReference type="GO" id="GO:0016829">
    <property type="term" value="F:lyase activity"/>
    <property type="evidence" value="ECO:0007669"/>
    <property type="project" value="UniProtKB-KW"/>
</dbReference>
<sequence>MLLSHEEEQMLSGDFGKGPQWALEFQLHVGEYFGAQRFVPIHNAHLVADMEVMGQAGLDFVKNLVNSQCKVTIPTTLNAGFTDPLYAHLLGQDLELVERQHELKNYLQTLGVLNIDTCINYQSVYQPHLGEHVAWGDTGTVCYANSIFGARSNFEAGPAALAAGITGRVPMYGYHLESQRKATTLVNLTTALQDMADWGALGAAVGRRLQSYWEVPFFRMPTMTTRSDDLKHLGASLASYGSTALFGIESITPEWEEMIMGNNSLPEITIGKKELQHVYESYQMTSHDDAVDLVVFSGPQQSIYELGMIAELLDGKKVHENTQLILTTNSAYRLWGKTLGYINKIEQAGGIVLTGVCFYLMTIDRLQKQHNWHTLVTNSAKLANIVGAYPYQPILRRTRDCVEIALKGRIG</sequence>
<evidence type="ECO:0000313" key="4">
    <source>
        <dbReference type="EMBL" id="PSR26126.1"/>
    </source>
</evidence>
<evidence type="ECO:0000256" key="2">
    <source>
        <dbReference type="ARBA" id="ARBA00023239"/>
    </source>
</evidence>
<gene>
    <name evidence="4" type="ORF">C7B46_20225</name>
</gene>
<dbReference type="Pfam" id="PF04412">
    <property type="entry name" value="AcnX"/>
    <property type="match status" value="1"/>
</dbReference>
<dbReference type="AlphaFoldDB" id="A0A2T2WV76"/>
<evidence type="ECO:0000313" key="5">
    <source>
        <dbReference type="Proteomes" id="UP000242972"/>
    </source>
</evidence>
<evidence type="ECO:0000256" key="1">
    <source>
        <dbReference type="ARBA" id="ARBA00023004"/>
    </source>
</evidence>
<dbReference type="PANTHER" id="PTHR36577:SF3">
    <property type="entry name" value="DUF521 DOMAIN PROTEIN (AFU_ORTHOLOGUE AFUA_6G00490)"/>
    <property type="match status" value="1"/>
</dbReference>
<protein>
    <recommendedName>
        <fullName evidence="3">Phosphomevalonate dehydratase large subunit-like domain-containing protein</fullName>
    </recommendedName>
</protein>